<protein>
    <submittedName>
        <fullName evidence="1">Uncharacterized protein</fullName>
    </submittedName>
</protein>
<sequence length="62" mass="6830">MRPSSMTPRRQLVLSLEREEPVLLLPAPTREELIQAVADLLLEALGTSVGNVDQAREAGDEF</sequence>
<dbReference type="AlphaFoldDB" id="A0A1M6Z6F2"/>
<organism evidence="1 2">
    <name type="scientific">Paraburkholderia terricola</name>
    <dbReference type="NCBI Taxonomy" id="169427"/>
    <lineage>
        <taxon>Bacteria</taxon>
        <taxon>Pseudomonadati</taxon>
        <taxon>Pseudomonadota</taxon>
        <taxon>Betaproteobacteria</taxon>
        <taxon>Burkholderiales</taxon>
        <taxon>Burkholderiaceae</taxon>
        <taxon>Paraburkholderia</taxon>
    </lineage>
</organism>
<dbReference type="Proteomes" id="UP000184395">
    <property type="component" value="Unassembled WGS sequence"/>
</dbReference>
<evidence type="ECO:0000313" key="2">
    <source>
        <dbReference type="Proteomes" id="UP000184395"/>
    </source>
</evidence>
<evidence type="ECO:0000313" key="1">
    <source>
        <dbReference type="EMBL" id="SHL26054.1"/>
    </source>
</evidence>
<dbReference type="EMBL" id="FRAB01000091">
    <property type="protein sequence ID" value="SHL26054.1"/>
    <property type="molecule type" value="Genomic_DNA"/>
</dbReference>
<reference evidence="1 2" key="1">
    <citation type="submission" date="2016-11" db="EMBL/GenBank/DDBJ databases">
        <authorList>
            <person name="Jaros S."/>
            <person name="Januszkiewicz K."/>
            <person name="Wedrychowicz H."/>
        </authorList>
    </citation>
    <scope>NUCLEOTIDE SEQUENCE [LARGE SCALE GENOMIC DNA]</scope>
    <source>
        <strain evidence="1 2">LMG 20594</strain>
    </source>
</reference>
<accession>A0A1M6Z6F2</accession>
<proteinExistence type="predicted"/>
<gene>
    <name evidence="1" type="ORF">SAMN05192548_10915</name>
</gene>
<name>A0A1M6Z6F2_9BURK</name>